<comment type="subcellular location">
    <subcellularLocation>
        <location evidence="1">Membrane</location>
        <topology evidence="1">Single-pass type I membrane protein</topology>
    </subcellularLocation>
</comment>
<evidence type="ECO:0000256" key="6">
    <source>
        <dbReference type="ARBA" id="ARBA00023170"/>
    </source>
</evidence>
<dbReference type="InterPro" id="IPR013568">
    <property type="entry name" value="SEFIR_dom"/>
</dbReference>
<dbReference type="EMBL" id="JANIIK010000117">
    <property type="protein sequence ID" value="KAJ3585803.1"/>
    <property type="molecule type" value="Genomic_DNA"/>
</dbReference>
<accession>A0A9Q0DC52</accession>
<feature type="domain" description="SEFIR" evidence="11">
    <location>
        <begin position="360"/>
        <end position="521"/>
    </location>
</feature>
<feature type="signal peptide" evidence="10">
    <location>
        <begin position="1"/>
        <end position="16"/>
    </location>
</feature>
<feature type="transmembrane region" description="Helical" evidence="9">
    <location>
        <begin position="295"/>
        <end position="319"/>
    </location>
</feature>
<evidence type="ECO:0000313" key="13">
    <source>
        <dbReference type="Proteomes" id="UP001148018"/>
    </source>
</evidence>
<proteinExistence type="predicted"/>
<evidence type="ECO:0000256" key="2">
    <source>
        <dbReference type="ARBA" id="ARBA00022692"/>
    </source>
</evidence>
<protein>
    <recommendedName>
        <fullName evidence="11">SEFIR domain-containing protein</fullName>
    </recommendedName>
</protein>
<dbReference type="GO" id="GO:0016020">
    <property type="term" value="C:membrane"/>
    <property type="evidence" value="ECO:0007669"/>
    <property type="project" value="UniProtKB-SubCell"/>
</dbReference>
<gene>
    <name evidence="12" type="ORF">NHX12_012212</name>
</gene>
<comment type="caution">
    <text evidence="12">The sequence shown here is derived from an EMBL/GenBank/DDBJ whole genome shotgun (WGS) entry which is preliminary data.</text>
</comment>
<evidence type="ECO:0000259" key="11">
    <source>
        <dbReference type="PROSITE" id="PS51534"/>
    </source>
</evidence>
<evidence type="ECO:0000256" key="9">
    <source>
        <dbReference type="SAM" id="Phobius"/>
    </source>
</evidence>
<evidence type="ECO:0000256" key="10">
    <source>
        <dbReference type="SAM" id="SignalP"/>
    </source>
</evidence>
<dbReference type="InterPro" id="IPR039465">
    <property type="entry name" value="IL-17_rcpt-like"/>
</dbReference>
<evidence type="ECO:0000313" key="12">
    <source>
        <dbReference type="EMBL" id="KAJ3585803.1"/>
    </source>
</evidence>
<dbReference type="PROSITE" id="PS51534">
    <property type="entry name" value="SEFIR"/>
    <property type="match status" value="1"/>
</dbReference>
<evidence type="ECO:0000256" key="4">
    <source>
        <dbReference type="ARBA" id="ARBA00022989"/>
    </source>
</evidence>
<feature type="chain" id="PRO_5040448984" description="SEFIR domain-containing protein" evidence="10">
    <location>
        <begin position="17"/>
        <end position="567"/>
    </location>
</feature>
<dbReference type="PANTHER" id="PTHR15583:SF17">
    <property type="entry name" value="INTERLEUKIN-17 RECEPTOR D ISOFORM X1"/>
    <property type="match status" value="1"/>
</dbReference>
<sequence length="567" mass="62168">MWTLVVVMTAGRLLWASEVLTAAAAAAVVVAAMTPQSCSLECVRQGGDDCEYCRITKADVEKTLGFQSPAAFGSCIPWPCLELVGEEKCQHYVHAPNEVKVEQVPDRSVDTDSMVVSWKPSHYGIAFLRGFQVYTSDPFPGLALGAQYAVTVMALPVPEEWDKFYQSKTFFTRTCAEKNGIEHCKKDWYPEHIILKQQGAEVMVTFNLAPPTLGFRRYFSWCYGPTGKTYMGITPDFSTNTTHCSYLLEGLQEGVNYTCEIAADEVDAVRTSFSVQVEQENQDAADGTSPPPLALVLPLVLPLVLSLVFLSGLLLLFICRTRKLWKKPQDLKPEDVNAETCQDQTTQEEVTLLPRGSVTPPRLLICYCGKDGPAHIRAVMQLGAFVQQHMATKVCLDLWDSLSLAEEGAIGWLCRQLQESDFVLVLCSRGLKHRPPAPQTPNHSNDVNDNEEEEEMEEEGLLSSAAVSLIGEEVGRAKARGKDLSKYMAAIFPYSEETDIPLELGLVSHYRLPGDLPLLFSHLHGVALHSPGSYLKVEHLSGDGLCRVPAGAALLRAITEAAGGGGV</sequence>
<dbReference type="OrthoDB" id="10007141at2759"/>
<keyword evidence="7" id="KW-0325">Glycoprotein</keyword>
<dbReference type="GO" id="GO:0030368">
    <property type="term" value="F:interleukin-17 receptor activity"/>
    <property type="evidence" value="ECO:0007669"/>
    <property type="project" value="InterPro"/>
</dbReference>
<evidence type="ECO:0000256" key="3">
    <source>
        <dbReference type="ARBA" id="ARBA00022729"/>
    </source>
</evidence>
<keyword evidence="3 10" id="KW-0732">Signal</keyword>
<evidence type="ECO:0000256" key="1">
    <source>
        <dbReference type="ARBA" id="ARBA00004479"/>
    </source>
</evidence>
<feature type="region of interest" description="Disordered" evidence="8">
    <location>
        <begin position="434"/>
        <end position="458"/>
    </location>
</feature>
<feature type="compositionally biased region" description="Acidic residues" evidence="8">
    <location>
        <begin position="448"/>
        <end position="458"/>
    </location>
</feature>
<dbReference type="AlphaFoldDB" id="A0A9Q0DC52"/>
<evidence type="ECO:0000256" key="8">
    <source>
        <dbReference type="SAM" id="MobiDB-lite"/>
    </source>
</evidence>
<evidence type="ECO:0000256" key="5">
    <source>
        <dbReference type="ARBA" id="ARBA00023136"/>
    </source>
</evidence>
<dbReference type="PANTHER" id="PTHR15583">
    <property type="entry name" value="INTERLEUKIN-17 RECEPTOR"/>
    <property type="match status" value="1"/>
</dbReference>
<keyword evidence="13" id="KW-1185">Reference proteome</keyword>
<dbReference type="Pfam" id="PF08357">
    <property type="entry name" value="SEFIR"/>
    <property type="match status" value="1"/>
</dbReference>
<keyword evidence="2 9" id="KW-0812">Transmembrane</keyword>
<keyword evidence="5 9" id="KW-0472">Membrane</keyword>
<reference evidence="12" key="1">
    <citation type="submission" date="2022-07" db="EMBL/GenBank/DDBJ databases">
        <title>Chromosome-level genome of Muraenolepis orangiensis.</title>
        <authorList>
            <person name="Kim J."/>
        </authorList>
    </citation>
    <scope>NUCLEOTIDE SEQUENCE</scope>
    <source>
        <strain evidence="12">KU_S4_2022</strain>
        <tissue evidence="12">Muscle</tissue>
    </source>
</reference>
<name>A0A9Q0DC52_9TELE</name>
<dbReference type="Gene3D" id="3.40.50.11530">
    <property type="match status" value="1"/>
</dbReference>
<evidence type="ECO:0000256" key="7">
    <source>
        <dbReference type="ARBA" id="ARBA00023180"/>
    </source>
</evidence>
<keyword evidence="6" id="KW-0675">Receptor</keyword>
<dbReference type="Proteomes" id="UP001148018">
    <property type="component" value="Unassembled WGS sequence"/>
</dbReference>
<organism evidence="12 13">
    <name type="scientific">Muraenolepis orangiensis</name>
    <name type="common">Patagonian moray cod</name>
    <dbReference type="NCBI Taxonomy" id="630683"/>
    <lineage>
        <taxon>Eukaryota</taxon>
        <taxon>Metazoa</taxon>
        <taxon>Chordata</taxon>
        <taxon>Craniata</taxon>
        <taxon>Vertebrata</taxon>
        <taxon>Euteleostomi</taxon>
        <taxon>Actinopterygii</taxon>
        <taxon>Neopterygii</taxon>
        <taxon>Teleostei</taxon>
        <taxon>Neoteleostei</taxon>
        <taxon>Acanthomorphata</taxon>
        <taxon>Zeiogadaria</taxon>
        <taxon>Gadariae</taxon>
        <taxon>Gadiformes</taxon>
        <taxon>Muraenolepidoidei</taxon>
        <taxon>Muraenolepididae</taxon>
        <taxon>Muraenolepis</taxon>
    </lineage>
</organism>
<keyword evidence="4 9" id="KW-1133">Transmembrane helix</keyword>